<name>A0A232F5L8_9HYME</name>
<feature type="compositionally biased region" description="Low complexity" evidence="1">
    <location>
        <begin position="98"/>
        <end position="113"/>
    </location>
</feature>
<feature type="compositionally biased region" description="Polar residues" evidence="1">
    <location>
        <begin position="24"/>
        <end position="36"/>
    </location>
</feature>
<feature type="region of interest" description="Disordered" evidence="1">
    <location>
        <begin position="1"/>
        <end position="39"/>
    </location>
</feature>
<proteinExistence type="predicted"/>
<gene>
    <name evidence="2" type="ORF">TSAR_014684</name>
</gene>
<protein>
    <submittedName>
        <fullName evidence="2">Uncharacterized protein</fullName>
    </submittedName>
</protein>
<reference evidence="2 3" key="1">
    <citation type="journal article" date="2017" name="Curr. Biol.">
        <title>The Evolution of Venom by Co-option of Single-Copy Genes.</title>
        <authorList>
            <person name="Martinson E.O."/>
            <person name="Mrinalini"/>
            <person name="Kelkar Y.D."/>
            <person name="Chang C.H."/>
            <person name="Werren J.H."/>
        </authorList>
    </citation>
    <scope>NUCLEOTIDE SEQUENCE [LARGE SCALE GENOMIC DNA]</scope>
    <source>
        <strain evidence="2 3">Alberta</strain>
        <tissue evidence="2">Whole body</tissue>
    </source>
</reference>
<feature type="compositionally biased region" description="Low complexity" evidence="1">
    <location>
        <begin position="122"/>
        <end position="139"/>
    </location>
</feature>
<organism evidence="2 3">
    <name type="scientific">Trichomalopsis sarcophagae</name>
    <dbReference type="NCBI Taxonomy" id="543379"/>
    <lineage>
        <taxon>Eukaryota</taxon>
        <taxon>Metazoa</taxon>
        <taxon>Ecdysozoa</taxon>
        <taxon>Arthropoda</taxon>
        <taxon>Hexapoda</taxon>
        <taxon>Insecta</taxon>
        <taxon>Pterygota</taxon>
        <taxon>Neoptera</taxon>
        <taxon>Endopterygota</taxon>
        <taxon>Hymenoptera</taxon>
        <taxon>Apocrita</taxon>
        <taxon>Proctotrupomorpha</taxon>
        <taxon>Chalcidoidea</taxon>
        <taxon>Pteromalidae</taxon>
        <taxon>Pteromalinae</taxon>
        <taxon>Trichomalopsis</taxon>
    </lineage>
</organism>
<feature type="region of interest" description="Disordered" evidence="1">
    <location>
        <begin position="98"/>
        <end position="139"/>
    </location>
</feature>
<evidence type="ECO:0000313" key="2">
    <source>
        <dbReference type="EMBL" id="OXU25965.1"/>
    </source>
</evidence>
<sequence length="139" mass="15313">MPLGAKPTAQMRKATAEEVGASGGQQQNEGSDQNENPRAHCIYCNQHGHSDDACVALVRHASKRAISNPYQKKNNIIKMPVQTIIILLLFERWVEHTNANAGSNNYKNANNAKGKNKDDNDNNNSNGNCNKSNQKNNKI</sequence>
<comment type="caution">
    <text evidence="2">The sequence shown here is derived from an EMBL/GenBank/DDBJ whole genome shotgun (WGS) entry which is preliminary data.</text>
</comment>
<dbReference type="Proteomes" id="UP000215335">
    <property type="component" value="Unassembled WGS sequence"/>
</dbReference>
<evidence type="ECO:0000313" key="3">
    <source>
        <dbReference type="Proteomes" id="UP000215335"/>
    </source>
</evidence>
<accession>A0A232F5L8</accession>
<evidence type="ECO:0000256" key="1">
    <source>
        <dbReference type="SAM" id="MobiDB-lite"/>
    </source>
</evidence>
<keyword evidence="3" id="KW-1185">Reference proteome</keyword>
<dbReference type="EMBL" id="NNAY01000909">
    <property type="protein sequence ID" value="OXU25965.1"/>
    <property type="molecule type" value="Genomic_DNA"/>
</dbReference>
<dbReference type="AlphaFoldDB" id="A0A232F5L8"/>